<protein>
    <submittedName>
        <fullName evidence="3">RNA-binding protein</fullName>
    </submittedName>
</protein>
<dbReference type="EMBL" id="BMFS01000003">
    <property type="protein sequence ID" value="GGG96566.1"/>
    <property type="molecule type" value="Genomic_DNA"/>
</dbReference>
<dbReference type="InterPro" id="IPR002942">
    <property type="entry name" value="S4_RNA-bd"/>
</dbReference>
<evidence type="ECO:0000259" key="2">
    <source>
        <dbReference type="SMART" id="SM00363"/>
    </source>
</evidence>
<comment type="caution">
    <text evidence="3">The sequence shown here is derived from an EMBL/GenBank/DDBJ whole genome shotgun (WGS) entry which is preliminary data.</text>
</comment>
<name>A0ABQ1XL22_9PROT</name>
<reference evidence="4" key="1">
    <citation type="journal article" date="2019" name="Int. J. Syst. Evol. Microbiol.">
        <title>The Global Catalogue of Microorganisms (GCM) 10K type strain sequencing project: providing services to taxonomists for standard genome sequencing and annotation.</title>
        <authorList>
            <consortium name="The Broad Institute Genomics Platform"/>
            <consortium name="The Broad Institute Genome Sequencing Center for Infectious Disease"/>
            <person name="Wu L."/>
            <person name="Ma J."/>
        </authorList>
    </citation>
    <scope>NUCLEOTIDE SEQUENCE [LARGE SCALE GENOMIC DNA]</scope>
    <source>
        <strain evidence="4">CGMCC 1.12766</strain>
    </source>
</reference>
<dbReference type="SMART" id="SM00363">
    <property type="entry name" value="S4"/>
    <property type="match status" value="1"/>
</dbReference>
<dbReference type="Gene3D" id="3.10.290.10">
    <property type="entry name" value="RNA-binding S4 domain"/>
    <property type="match status" value="1"/>
</dbReference>
<dbReference type="CDD" id="cd00165">
    <property type="entry name" value="S4"/>
    <property type="match status" value="1"/>
</dbReference>
<dbReference type="PROSITE" id="PS50889">
    <property type="entry name" value="S4"/>
    <property type="match status" value="1"/>
</dbReference>
<evidence type="ECO:0000256" key="1">
    <source>
        <dbReference type="PROSITE-ProRule" id="PRU00182"/>
    </source>
</evidence>
<dbReference type="InterPro" id="IPR036986">
    <property type="entry name" value="S4_RNA-bd_sf"/>
</dbReference>
<gene>
    <name evidence="3" type="ORF">GCM10007420_10320</name>
</gene>
<keyword evidence="4" id="KW-1185">Reference proteome</keyword>
<keyword evidence="1" id="KW-0694">RNA-binding</keyword>
<dbReference type="Pfam" id="PF01479">
    <property type="entry name" value="S4"/>
    <property type="match status" value="1"/>
</dbReference>
<sequence>MTQPLPDDAPVQKVRLDVWLFRARFVKSRGLAAGLIEKGRIRLERNGQILRLTKPAHAIQPGDILTLPLKPAPLRVEVCTVGERRGPASEARTLYRTLDIAGP</sequence>
<evidence type="ECO:0000313" key="4">
    <source>
        <dbReference type="Proteomes" id="UP000648722"/>
    </source>
</evidence>
<dbReference type="RefSeq" id="WP_188451483.1">
    <property type="nucleotide sequence ID" value="NZ_BMFS01000003.1"/>
</dbReference>
<dbReference type="SUPFAM" id="SSF55174">
    <property type="entry name" value="Alpha-L RNA-binding motif"/>
    <property type="match status" value="1"/>
</dbReference>
<evidence type="ECO:0000313" key="3">
    <source>
        <dbReference type="EMBL" id="GGG96566.1"/>
    </source>
</evidence>
<dbReference type="Proteomes" id="UP000648722">
    <property type="component" value="Unassembled WGS sequence"/>
</dbReference>
<feature type="domain" description="RNA-binding S4" evidence="2">
    <location>
        <begin position="14"/>
        <end position="79"/>
    </location>
</feature>
<accession>A0ABQ1XL22</accession>
<organism evidence="3 4">
    <name type="scientific">Glycocaulis albus</name>
    <dbReference type="NCBI Taxonomy" id="1382801"/>
    <lineage>
        <taxon>Bacteria</taxon>
        <taxon>Pseudomonadati</taxon>
        <taxon>Pseudomonadota</taxon>
        <taxon>Alphaproteobacteria</taxon>
        <taxon>Maricaulales</taxon>
        <taxon>Maricaulaceae</taxon>
        <taxon>Glycocaulis</taxon>
    </lineage>
</organism>
<proteinExistence type="predicted"/>